<feature type="non-terminal residue" evidence="8">
    <location>
        <position position="1"/>
    </location>
</feature>
<keyword evidence="9" id="KW-1185">Reference proteome</keyword>
<keyword evidence="3" id="KW-0812">Transmembrane</keyword>
<dbReference type="PANTHER" id="PTHR16208:SF1">
    <property type="entry name" value="SYNTAPHILIN"/>
    <property type="match status" value="1"/>
</dbReference>
<comment type="caution">
    <text evidence="8">The sequence shown here is derived from an EMBL/GenBank/DDBJ whole genome shotgun (WGS) entry which is preliminary data.</text>
</comment>
<evidence type="ECO:0000313" key="9">
    <source>
        <dbReference type="Proteomes" id="UP001529510"/>
    </source>
</evidence>
<keyword evidence="5" id="KW-0175">Coiled coil</keyword>
<evidence type="ECO:0000256" key="1">
    <source>
        <dbReference type="ARBA" id="ARBA00004167"/>
    </source>
</evidence>
<evidence type="ECO:0000256" key="6">
    <source>
        <dbReference type="ARBA" id="ARBA00023136"/>
    </source>
</evidence>
<proteinExistence type="predicted"/>
<accession>A0ABD0NA58</accession>
<evidence type="ECO:0000256" key="3">
    <source>
        <dbReference type="ARBA" id="ARBA00022692"/>
    </source>
</evidence>
<sequence length="49" mass="5879">RHIKYTSCNDNHGIRPPPPEQYLTPLQQKEVCIRHLRARLKETIDRLQD</sequence>
<comment type="subcellular location">
    <subcellularLocation>
        <location evidence="1">Membrane</location>
        <topology evidence="1">Single-pass membrane protein</topology>
    </subcellularLocation>
</comment>
<dbReference type="AlphaFoldDB" id="A0ABD0NA58"/>
<feature type="compositionally biased region" description="Polar residues" evidence="7">
    <location>
        <begin position="1"/>
        <end position="10"/>
    </location>
</feature>
<name>A0ABD0NA58_CIRMR</name>
<dbReference type="EMBL" id="JAMKFB020000023">
    <property type="protein sequence ID" value="KAL0158533.1"/>
    <property type="molecule type" value="Genomic_DNA"/>
</dbReference>
<keyword evidence="6" id="KW-0472">Membrane</keyword>
<protein>
    <submittedName>
        <fullName evidence="8">Uncharacterized protein</fullName>
    </submittedName>
</protein>
<keyword evidence="4" id="KW-1133">Transmembrane helix</keyword>
<evidence type="ECO:0000256" key="2">
    <source>
        <dbReference type="ARBA" id="ARBA00022553"/>
    </source>
</evidence>
<evidence type="ECO:0000256" key="5">
    <source>
        <dbReference type="ARBA" id="ARBA00023054"/>
    </source>
</evidence>
<feature type="non-terminal residue" evidence="8">
    <location>
        <position position="49"/>
    </location>
</feature>
<gene>
    <name evidence="8" type="ORF">M9458_046609</name>
</gene>
<evidence type="ECO:0000256" key="7">
    <source>
        <dbReference type="SAM" id="MobiDB-lite"/>
    </source>
</evidence>
<evidence type="ECO:0000256" key="4">
    <source>
        <dbReference type="ARBA" id="ARBA00022989"/>
    </source>
</evidence>
<dbReference type="Pfam" id="PF15290">
    <property type="entry name" value="Syntaphilin"/>
    <property type="match status" value="1"/>
</dbReference>
<keyword evidence="2" id="KW-0597">Phosphoprotein</keyword>
<organism evidence="8 9">
    <name type="scientific">Cirrhinus mrigala</name>
    <name type="common">Mrigala</name>
    <dbReference type="NCBI Taxonomy" id="683832"/>
    <lineage>
        <taxon>Eukaryota</taxon>
        <taxon>Metazoa</taxon>
        <taxon>Chordata</taxon>
        <taxon>Craniata</taxon>
        <taxon>Vertebrata</taxon>
        <taxon>Euteleostomi</taxon>
        <taxon>Actinopterygii</taxon>
        <taxon>Neopterygii</taxon>
        <taxon>Teleostei</taxon>
        <taxon>Ostariophysi</taxon>
        <taxon>Cypriniformes</taxon>
        <taxon>Cyprinidae</taxon>
        <taxon>Labeoninae</taxon>
        <taxon>Labeonini</taxon>
        <taxon>Cirrhinus</taxon>
    </lineage>
</organism>
<feature type="region of interest" description="Disordered" evidence="7">
    <location>
        <begin position="1"/>
        <end position="22"/>
    </location>
</feature>
<dbReference type="GO" id="GO:0016020">
    <property type="term" value="C:membrane"/>
    <property type="evidence" value="ECO:0007669"/>
    <property type="project" value="UniProtKB-SubCell"/>
</dbReference>
<dbReference type="PANTHER" id="PTHR16208">
    <property type="entry name" value="MICROTUBULE-ASSOCIATED PROTEIN/SYNTAPHILIN"/>
    <property type="match status" value="1"/>
</dbReference>
<dbReference type="InterPro" id="IPR028197">
    <property type="entry name" value="Syntaphilin/Syntabulin"/>
</dbReference>
<dbReference type="Proteomes" id="UP001529510">
    <property type="component" value="Unassembled WGS sequence"/>
</dbReference>
<reference evidence="8 9" key="1">
    <citation type="submission" date="2024-05" db="EMBL/GenBank/DDBJ databases">
        <title>Genome sequencing and assembly of Indian major carp, Cirrhinus mrigala (Hamilton, 1822).</title>
        <authorList>
            <person name="Mohindra V."/>
            <person name="Chowdhury L.M."/>
            <person name="Lal K."/>
            <person name="Jena J.K."/>
        </authorList>
    </citation>
    <scope>NUCLEOTIDE SEQUENCE [LARGE SCALE GENOMIC DNA]</scope>
    <source>
        <strain evidence="8">CM1030</strain>
        <tissue evidence="8">Blood</tissue>
    </source>
</reference>
<evidence type="ECO:0000313" key="8">
    <source>
        <dbReference type="EMBL" id="KAL0158533.1"/>
    </source>
</evidence>